<evidence type="ECO:0000256" key="3">
    <source>
        <dbReference type="ARBA" id="ARBA00022722"/>
    </source>
</evidence>
<keyword evidence="1" id="KW-0808">Transferase</keyword>
<sequence length="131" mass="15108">MRKPIYYAIYVLHGSEENYSIIDKFAFALVISTRKLKAYFESHPIKVIIDQPLKRILTSPVLFGRMTTWAIELSEFEITYEPRTSIKAHALKDFVIECTTRKPPRVSGATELSEPAKNPEWVVYVDGERNS</sequence>
<dbReference type="InterPro" id="IPR043502">
    <property type="entry name" value="DNA/RNA_pol_sf"/>
</dbReference>
<keyword evidence="5" id="KW-0378">Hydrolase</keyword>
<evidence type="ECO:0000256" key="1">
    <source>
        <dbReference type="ARBA" id="ARBA00022679"/>
    </source>
</evidence>
<proteinExistence type="predicted"/>
<dbReference type="GO" id="GO:0016787">
    <property type="term" value="F:hydrolase activity"/>
    <property type="evidence" value="ECO:0007669"/>
    <property type="project" value="UniProtKB-KW"/>
</dbReference>
<dbReference type="Proteomes" id="UP001454036">
    <property type="component" value="Unassembled WGS sequence"/>
</dbReference>
<organism evidence="8 9">
    <name type="scientific">Lithospermum erythrorhizon</name>
    <name type="common">Purple gromwell</name>
    <name type="synonym">Lithospermum officinale var. erythrorhizon</name>
    <dbReference type="NCBI Taxonomy" id="34254"/>
    <lineage>
        <taxon>Eukaryota</taxon>
        <taxon>Viridiplantae</taxon>
        <taxon>Streptophyta</taxon>
        <taxon>Embryophyta</taxon>
        <taxon>Tracheophyta</taxon>
        <taxon>Spermatophyta</taxon>
        <taxon>Magnoliopsida</taxon>
        <taxon>eudicotyledons</taxon>
        <taxon>Gunneridae</taxon>
        <taxon>Pentapetalae</taxon>
        <taxon>asterids</taxon>
        <taxon>lamiids</taxon>
        <taxon>Boraginales</taxon>
        <taxon>Boraginaceae</taxon>
        <taxon>Boraginoideae</taxon>
        <taxon>Lithospermeae</taxon>
        <taxon>Lithospermum</taxon>
    </lineage>
</organism>
<reference evidence="8 9" key="1">
    <citation type="submission" date="2024-01" db="EMBL/GenBank/DDBJ databases">
        <title>The complete chloroplast genome sequence of Lithospermum erythrorhizon: insights into the phylogenetic relationship among Boraginaceae species and the maternal lineages of purple gromwells.</title>
        <authorList>
            <person name="Okada T."/>
            <person name="Watanabe K."/>
        </authorList>
    </citation>
    <scope>NUCLEOTIDE SEQUENCE [LARGE SCALE GENOMIC DNA]</scope>
</reference>
<comment type="caution">
    <text evidence="8">The sequence shown here is derived from an EMBL/GenBank/DDBJ whole genome shotgun (WGS) entry which is preliminary data.</text>
</comment>
<evidence type="ECO:0000256" key="4">
    <source>
        <dbReference type="ARBA" id="ARBA00022759"/>
    </source>
</evidence>
<evidence type="ECO:0000256" key="5">
    <source>
        <dbReference type="ARBA" id="ARBA00022801"/>
    </source>
</evidence>
<name>A0AAV3P318_LITER</name>
<dbReference type="InterPro" id="IPR041373">
    <property type="entry name" value="RT_RNaseH"/>
</dbReference>
<dbReference type="GO" id="GO:0004519">
    <property type="term" value="F:endonuclease activity"/>
    <property type="evidence" value="ECO:0007669"/>
    <property type="project" value="UniProtKB-KW"/>
</dbReference>
<dbReference type="SUPFAM" id="SSF56672">
    <property type="entry name" value="DNA/RNA polymerases"/>
    <property type="match status" value="1"/>
</dbReference>
<dbReference type="AlphaFoldDB" id="A0AAV3P318"/>
<evidence type="ECO:0000256" key="6">
    <source>
        <dbReference type="ARBA" id="ARBA00022918"/>
    </source>
</evidence>
<dbReference type="GO" id="GO:0003964">
    <property type="term" value="F:RNA-directed DNA polymerase activity"/>
    <property type="evidence" value="ECO:0007669"/>
    <property type="project" value="UniProtKB-KW"/>
</dbReference>
<evidence type="ECO:0000313" key="8">
    <source>
        <dbReference type="EMBL" id="GAA0145613.1"/>
    </source>
</evidence>
<keyword evidence="6" id="KW-0695">RNA-directed DNA polymerase</keyword>
<feature type="domain" description="Reverse transcriptase RNase H-like" evidence="7">
    <location>
        <begin position="3"/>
        <end position="76"/>
    </location>
</feature>
<gene>
    <name evidence="8" type="ORF">LIER_36150</name>
</gene>
<protein>
    <recommendedName>
        <fullName evidence="7">Reverse transcriptase RNase H-like domain-containing protein</fullName>
    </recommendedName>
</protein>
<dbReference type="PANTHER" id="PTHR48475:SF2">
    <property type="entry name" value="RIBONUCLEASE H"/>
    <property type="match status" value="1"/>
</dbReference>
<evidence type="ECO:0000313" key="9">
    <source>
        <dbReference type="Proteomes" id="UP001454036"/>
    </source>
</evidence>
<dbReference type="EMBL" id="BAABME010016360">
    <property type="protein sequence ID" value="GAA0145613.1"/>
    <property type="molecule type" value="Genomic_DNA"/>
</dbReference>
<keyword evidence="3" id="KW-0540">Nuclease</keyword>
<dbReference type="Pfam" id="PF17917">
    <property type="entry name" value="RT_RNaseH"/>
    <property type="match status" value="1"/>
</dbReference>
<keyword evidence="4" id="KW-0255">Endonuclease</keyword>
<keyword evidence="2" id="KW-0548">Nucleotidyltransferase</keyword>
<accession>A0AAV3P318</accession>
<keyword evidence="9" id="KW-1185">Reference proteome</keyword>
<evidence type="ECO:0000256" key="2">
    <source>
        <dbReference type="ARBA" id="ARBA00022695"/>
    </source>
</evidence>
<dbReference type="PANTHER" id="PTHR48475">
    <property type="entry name" value="RIBONUCLEASE H"/>
    <property type="match status" value="1"/>
</dbReference>
<evidence type="ECO:0000259" key="7">
    <source>
        <dbReference type="Pfam" id="PF17917"/>
    </source>
</evidence>